<dbReference type="EMBL" id="JAPNKE010000002">
    <property type="protein sequence ID" value="MCY1005085.1"/>
    <property type="molecule type" value="Genomic_DNA"/>
</dbReference>
<organism evidence="2 3">
    <name type="scientific">Nannocystis pusilla</name>
    <dbReference type="NCBI Taxonomy" id="889268"/>
    <lineage>
        <taxon>Bacteria</taxon>
        <taxon>Pseudomonadati</taxon>
        <taxon>Myxococcota</taxon>
        <taxon>Polyangia</taxon>
        <taxon>Nannocystales</taxon>
        <taxon>Nannocystaceae</taxon>
        <taxon>Nannocystis</taxon>
    </lineage>
</organism>
<dbReference type="SUPFAM" id="SSF56349">
    <property type="entry name" value="DNA breaking-rejoining enzymes"/>
    <property type="match status" value="1"/>
</dbReference>
<keyword evidence="3" id="KW-1185">Reference proteome</keyword>
<proteinExistence type="predicted"/>
<dbReference type="InterPro" id="IPR011010">
    <property type="entry name" value="DNA_brk_join_enz"/>
</dbReference>
<name>A0A9X3EKY3_9BACT</name>
<dbReference type="GO" id="GO:0015074">
    <property type="term" value="P:DNA integration"/>
    <property type="evidence" value="ECO:0007669"/>
    <property type="project" value="InterPro"/>
</dbReference>
<dbReference type="Gene3D" id="1.10.443.10">
    <property type="entry name" value="Intergrase catalytic core"/>
    <property type="match status" value="1"/>
</dbReference>
<dbReference type="Proteomes" id="UP001150924">
    <property type="component" value="Unassembled WGS sequence"/>
</dbReference>
<accession>A0A9X3EKY3</accession>
<evidence type="ECO:0000256" key="1">
    <source>
        <dbReference type="ARBA" id="ARBA00023172"/>
    </source>
</evidence>
<comment type="caution">
    <text evidence="2">The sequence shown here is derived from an EMBL/GenBank/DDBJ whole genome shotgun (WGS) entry which is preliminary data.</text>
</comment>
<gene>
    <name evidence="2" type="ORF">OV079_05765</name>
</gene>
<dbReference type="InterPro" id="IPR013762">
    <property type="entry name" value="Integrase-like_cat_sf"/>
</dbReference>
<dbReference type="RefSeq" id="WP_267766709.1">
    <property type="nucleotide sequence ID" value="NZ_JAPNKE010000002.1"/>
</dbReference>
<protein>
    <submittedName>
        <fullName evidence="2">Uncharacterized protein</fullName>
    </submittedName>
</protein>
<reference evidence="2" key="1">
    <citation type="submission" date="2022-11" db="EMBL/GenBank/DDBJ databases">
        <title>Minimal conservation of predation-associated metabolite biosynthetic gene clusters underscores biosynthetic potential of Myxococcota including descriptions for ten novel species: Archangium lansinium sp. nov., Myxococcus landrumus sp. nov., Nannocystis bai.</title>
        <authorList>
            <person name="Ahearne A."/>
            <person name="Stevens C."/>
            <person name="Phillips K."/>
        </authorList>
    </citation>
    <scope>NUCLEOTIDE SEQUENCE</scope>
    <source>
        <strain evidence="2">Na p29</strain>
    </source>
</reference>
<sequence>MSRHTASTLAAQAGVPPLALQKLARHSTLETTMRNCVHIHDMEMAALAVAALDPTPAGPFGDGLAT</sequence>
<dbReference type="AlphaFoldDB" id="A0A9X3EKY3"/>
<dbReference type="GO" id="GO:0003677">
    <property type="term" value="F:DNA binding"/>
    <property type="evidence" value="ECO:0007669"/>
    <property type="project" value="InterPro"/>
</dbReference>
<dbReference type="GO" id="GO:0006310">
    <property type="term" value="P:DNA recombination"/>
    <property type="evidence" value="ECO:0007669"/>
    <property type="project" value="UniProtKB-KW"/>
</dbReference>
<evidence type="ECO:0000313" key="3">
    <source>
        <dbReference type="Proteomes" id="UP001150924"/>
    </source>
</evidence>
<keyword evidence="1" id="KW-0233">DNA recombination</keyword>
<evidence type="ECO:0000313" key="2">
    <source>
        <dbReference type="EMBL" id="MCY1005085.1"/>
    </source>
</evidence>